<dbReference type="InterPro" id="IPR036397">
    <property type="entry name" value="RNaseH_sf"/>
</dbReference>
<dbReference type="PANTHER" id="PTHR46387:SF2">
    <property type="entry name" value="RIBONUCLEASE HI"/>
    <property type="match status" value="1"/>
</dbReference>
<gene>
    <name evidence="2" type="ORF">CO174_04260</name>
</gene>
<name>A0A2M7XBJ6_9BACT</name>
<sequence>MKVRLYTDGGSRGNPGPAASGAVVKALDHGVEGEVLGEVMKYLGVTTNNQAEYTAIIIGLEKALELGATEVDVRMDSELATKQLNGEYKVKDQGLAKLFLQVKNLLHDFDQVTFRHVYREQNTEADALVNSCLDNEGC</sequence>
<evidence type="ECO:0000259" key="1">
    <source>
        <dbReference type="PROSITE" id="PS50879"/>
    </source>
</evidence>
<dbReference type="PROSITE" id="PS50879">
    <property type="entry name" value="RNASE_H_1"/>
    <property type="match status" value="1"/>
</dbReference>
<dbReference type="Gene3D" id="3.30.420.10">
    <property type="entry name" value="Ribonuclease H-like superfamily/Ribonuclease H"/>
    <property type="match status" value="1"/>
</dbReference>
<reference evidence="3" key="1">
    <citation type="submission" date="2017-09" db="EMBL/GenBank/DDBJ databases">
        <title>Depth-based differentiation of microbial function through sediment-hosted aquifers and enrichment of novel symbionts in the deep terrestrial subsurface.</title>
        <authorList>
            <person name="Probst A.J."/>
            <person name="Ladd B."/>
            <person name="Jarett J.K."/>
            <person name="Geller-Mcgrath D.E."/>
            <person name="Sieber C.M.K."/>
            <person name="Emerson J.B."/>
            <person name="Anantharaman K."/>
            <person name="Thomas B.C."/>
            <person name="Malmstrom R."/>
            <person name="Stieglmeier M."/>
            <person name="Klingl A."/>
            <person name="Woyke T."/>
            <person name="Ryan C.M."/>
            <person name="Banfield J.F."/>
        </authorList>
    </citation>
    <scope>NUCLEOTIDE SEQUENCE [LARGE SCALE GENOMIC DNA]</scope>
</reference>
<dbReference type="CDD" id="cd09279">
    <property type="entry name" value="RNase_HI_like"/>
    <property type="match status" value="1"/>
</dbReference>
<comment type="caution">
    <text evidence="2">The sequence shown here is derived from an EMBL/GenBank/DDBJ whole genome shotgun (WGS) entry which is preliminary data.</text>
</comment>
<dbReference type="GO" id="GO:0003676">
    <property type="term" value="F:nucleic acid binding"/>
    <property type="evidence" value="ECO:0007669"/>
    <property type="project" value="InterPro"/>
</dbReference>
<dbReference type="EMBL" id="PFWU01000046">
    <property type="protein sequence ID" value="PJA45213.1"/>
    <property type="molecule type" value="Genomic_DNA"/>
</dbReference>
<dbReference type="Pfam" id="PF13456">
    <property type="entry name" value="RVT_3"/>
    <property type="match status" value="1"/>
</dbReference>
<dbReference type="PANTHER" id="PTHR46387">
    <property type="entry name" value="POLYNUCLEOTIDYL TRANSFERASE, RIBONUCLEASE H-LIKE SUPERFAMILY PROTEIN"/>
    <property type="match status" value="1"/>
</dbReference>
<evidence type="ECO:0000313" key="2">
    <source>
        <dbReference type="EMBL" id="PJA45213.1"/>
    </source>
</evidence>
<dbReference type="InterPro" id="IPR002156">
    <property type="entry name" value="RNaseH_domain"/>
</dbReference>
<dbReference type="InterPro" id="IPR012337">
    <property type="entry name" value="RNaseH-like_sf"/>
</dbReference>
<dbReference type="SUPFAM" id="SSF53098">
    <property type="entry name" value="Ribonuclease H-like"/>
    <property type="match status" value="1"/>
</dbReference>
<protein>
    <submittedName>
        <fullName evidence="2">Ribonuclease H</fullName>
    </submittedName>
</protein>
<dbReference type="AlphaFoldDB" id="A0A2M7XBJ6"/>
<dbReference type="Proteomes" id="UP000229385">
    <property type="component" value="Unassembled WGS sequence"/>
</dbReference>
<organism evidence="2 3">
    <name type="scientific">Candidatus Uhrbacteria bacterium CG_4_9_14_3_um_filter_50_9</name>
    <dbReference type="NCBI Taxonomy" id="1975035"/>
    <lineage>
        <taxon>Bacteria</taxon>
        <taxon>Candidatus Uhriibacteriota</taxon>
    </lineage>
</organism>
<proteinExistence type="predicted"/>
<accession>A0A2M7XBJ6</accession>
<feature type="domain" description="RNase H type-1" evidence="1">
    <location>
        <begin position="1"/>
        <end position="134"/>
    </location>
</feature>
<dbReference type="GO" id="GO:0004523">
    <property type="term" value="F:RNA-DNA hybrid ribonuclease activity"/>
    <property type="evidence" value="ECO:0007669"/>
    <property type="project" value="InterPro"/>
</dbReference>
<evidence type="ECO:0000313" key="3">
    <source>
        <dbReference type="Proteomes" id="UP000229385"/>
    </source>
</evidence>